<evidence type="ECO:0000256" key="1">
    <source>
        <dbReference type="SAM" id="MobiDB-lite"/>
    </source>
</evidence>
<dbReference type="SUPFAM" id="SSF48029">
    <property type="entry name" value="FliG"/>
    <property type="match status" value="1"/>
</dbReference>
<evidence type="ECO:0000259" key="3">
    <source>
        <dbReference type="Pfam" id="PF14841"/>
    </source>
</evidence>
<evidence type="ECO:0000313" key="4">
    <source>
        <dbReference type="EMBL" id="KAA5543180.1"/>
    </source>
</evidence>
<dbReference type="InterPro" id="IPR023087">
    <property type="entry name" value="Flg_Motor_Flig_C"/>
</dbReference>
<sequence>MLSRVGQLANHLRRFPTTLPRRELWIMPNVNPQPPDAGSVSGFPDSARGVVEPRLSWQPSARTSAARSQVSRLAPGQRTDQAELVAAVALATVRPAAGTAILARLPEPDRKRVQLRMLSKDFPSQHSRRRHHCVALLAGGIRLAKRQRIPVRSRWIGPLRDRIERDADSFAEALRSESSAVVGILLSELPEDAARRLLRAMPPGQQTESLQTLRSMRRVDRRVVHQTLQELARKVDAREDQEDPLQDAGYGVACRIVAGLSPDDEGRLMRIIAKQDRQLLERLDASLIQFGDLLGLPESLLRQVVACTDRDVWAIALQRTSTRLLERIRSVLDEQGREALADAMRYHHASTDQERRSAQQQVVAVARKISPPG</sequence>
<proteinExistence type="predicted"/>
<dbReference type="Pfam" id="PF01706">
    <property type="entry name" value="FliG_C"/>
    <property type="match status" value="1"/>
</dbReference>
<name>A0A5M6D9S6_9BACT</name>
<dbReference type="InterPro" id="IPR000090">
    <property type="entry name" value="Flg_Motor_Flig"/>
</dbReference>
<keyword evidence="5" id="KW-1185">Reference proteome</keyword>
<feature type="domain" description="Flagellar motor switch protein FliG middle" evidence="3">
    <location>
        <begin position="169"/>
        <end position="241"/>
    </location>
</feature>
<dbReference type="GO" id="GO:0006935">
    <property type="term" value="P:chemotaxis"/>
    <property type="evidence" value="ECO:0007669"/>
    <property type="project" value="InterPro"/>
</dbReference>
<dbReference type="Gene3D" id="1.10.220.30">
    <property type="match status" value="2"/>
</dbReference>
<evidence type="ECO:0000313" key="5">
    <source>
        <dbReference type="Proteomes" id="UP000324479"/>
    </source>
</evidence>
<dbReference type="AlphaFoldDB" id="A0A5M6D9S6"/>
<comment type="caution">
    <text evidence="4">The sequence shown here is derived from an EMBL/GenBank/DDBJ whole genome shotgun (WGS) entry which is preliminary data.</text>
</comment>
<dbReference type="InterPro" id="IPR011002">
    <property type="entry name" value="FliG_a-hlx"/>
</dbReference>
<organism evidence="4 5">
    <name type="scientific">Roseiconus nitratireducens</name>
    <dbReference type="NCBI Taxonomy" id="2605748"/>
    <lineage>
        <taxon>Bacteria</taxon>
        <taxon>Pseudomonadati</taxon>
        <taxon>Planctomycetota</taxon>
        <taxon>Planctomycetia</taxon>
        <taxon>Pirellulales</taxon>
        <taxon>Pirellulaceae</taxon>
        <taxon>Roseiconus</taxon>
    </lineage>
</organism>
<dbReference type="EMBL" id="VWOX01000006">
    <property type="protein sequence ID" value="KAA5543180.1"/>
    <property type="molecule type" value="Genomic_DNA"/>
</dbReference>
<dbReference type="GO" id="GO:0071973">
    <property type="term" value="P:bacterial-type flagellum-dependent cell motility"/>
    <property type="evidence" value="ECO:0007669"/>
    <property type="project" value="InterPro"/>
</dbReference>
<feature type="compositionally biased region" description="Polar residues" evidence="1">
    <location>
        <begin position="57"/>
        <end position="71"/>
    </location>
</feature>
<evidence type="ECO:0000259" key="2">
    <source>
        <dbReference type="Pfam" id="PF01706"/>
    </source>
</evidence>
<protein>
    <submittedName>
        <fullName evidence="4">Uncharacterized protein</fullName>
    </submittedName>
</protein>
<dbReference type="GO" id="GO:0009288">
    <property type="term" value="C:bacterial-type flagellum"/>
    <property type="evidence" value="ECO:0007669"/>
    <property type="project" value="InterPro"/>
</dbReference>
<dbReference type="PANTHER" id="PTHR30534:SF0">
    <property type="entry name" value="FLAGELLAR MOTOR SWITCH PROTEIN FLIG"/>
    <property type="match status" value="1"/>
</dbReference>
<feature type="domain" description="Flagellar motor switch protein FliG C-terminal" evidence="2">
    <location>
        <begin position="272"/>
        <end position="370"/>
    </location>
</feature>
<gene>
    <name evidence="4" type="ORF">FYK55_12940</name>
</gene>
<accession>A0A5M6D9S6</accession>
<dbReference type="PANTHER" id="PTHR30534">
    <property type="entry name" value="FLAGELLAR MOTOR SWITCH PROTEIN FLIG"/>
    <property type="match status" value="1"/>
</dbReference>
<dbReference type="Pfam" id="PF14841">
    <property type="entry name" value="FliG_M"/>
    <property type="match status" value="1"/>
</dbReference>
<reference evidence="4 5" key="1">
    <citation type="submission" date="2019-08" db="EMBL/GenBank/DDBJ databases">
        <authorList>
            <person name="Dhanesh K."/>
            <person name="Kumar G."/>
            <person name="Sasikala C."/>
            <person name="Venkata Ramana C."/>
        </authorList>
    </citation>
    <scope>NUCLEOTIDE SEQUENCE [LARGE SCALE GENOMIC DNA]</scope>
    <source>
        <strain evidence="4 5">JC645</strain>
    </source>
</reference>
<dbReference type="RefSeq" id="WP_150076845.1">
    <property type="nucleotide sequence ID" value="NZ_VWOX01000006.1"/>
</dbReference>
<dbReference type="Proteomes" id="UP000324479">
    <property type="component" value="Unassembled WGS sequence"/>
</dbReference>
<dbReference type="GO" id="GO:0003774">
    <property type="term" value="F:cytoskeletal motor activity"/>
    <property type="evidence" value="ECO:0007669"/>
    <property type="project" value="InterPro"/>
</dbReference>
<dbReference type="InterPro" id="IPR032779">
    <property type="entry name" value="FliG_M"/>
</dbReference>
<feature type="region of interest" description="Disordered" evidence="1">
    <location>
        <begin position="53"/>
        <end position="77"/>
    </location>
</feature>